<evidence type="ECO:0000256" key="6">
    <source>
        <dbReference type="ARBA" id="ARBA00022989"/>
    </source>
</evidence>
<feature type="domain" description="CNNM transmembrane" evidence="13">
    <location>
        <begin position="1"/>
        <end position="191"/>
    </location>
</feature>
<keyword evidence="4 10" id="KW-0812">Transmembrane</keyword>
<dbReference type="PANTHER" id="PTHR22777">
    <property type="entry name" value="HEMOLYSIN-RELATED"/>
    <property type="match status" value="1"/>
</dbReference>
<gene>
    <name evidence="14" type="ORF">CRENPOLYSF1_1220003</name>
</gene>
<evidence type="ECO:0000256" key="4">
    <source>
        <dbReference type="ARBA" id="ARBA00022692"/>
    </source>
</evidence>
<dbReference type="InterPro" id="IPR036318">
    <property type="entry name" value="FAD-bd_PCMH-like_sf"/>
</dbReference>
<feature type="domain" description="CBS" evidence="12">
    <location>
        <begin position="270"/>
        <end position="330"/>
    </location>
</feature>
<evidence type="ECO:0000313" key="14">
    <source>
        <dbReference type="EMBL" id="SJM89792.1"/>
    </source>
</evidence>
<organism evidence="14 15">
    <name type="scientific">Crenothrix polyspora</name>
    <dbReference type="NCBI Taxonomy" id="360316"/>
    <lineage>
        <taxon>Bacteria</taxon>
        <taxon>Pseudomonadati</taxon>
        <taxon>Pseudomonadota</taxon>
        <taxon>Gammaproteobacteria</taxon>
        <taxon>Methylococcales</taxon>
        <taxon>Crenotrichaceae</taxon>
        <taxon>Crenothrix</taxon>
    </lineage>
</organism>
<dbReference type="InterPro" id="IPR044751">
    <property type="entry name" value="Ion_transp-like_CBS"/>
</dbReference>
<dbReference type="GO" id="GO:0005886">
    <property type="term" value="C:plasma membrane"/>
    <property type="evidence" value="ECO:0007669"/>
    <property type="project" value="UniProtKB-SubCell"/>
</dbReference>
<dbReference type="SUPFAM" id="SSF54631">
    <property type="entry name" value="CBS-domain pair"/>
    <property type="match status" value="1"/>
</dbReference>
<evidence type="ECO:0000256" key="3">
    <source>
        <dbReference type="ARBA" id="ARBA00022475"/>
    </source>
</evidence>
<evidence type="ECO:0008006" key="16">
    <source>
        <dbReference type="Google" id="ProtNLM"/>
    </source>
</evidence>
<evidence type="ECO:0000259" key="12">
    <source>
        <dbReference type="PROSITE" id="PS51371"/>
    </source>
</evidence>
<dbReference type="PROSITE" id="PS51371">
    <property type="entry name" value="CBS"/>
    <property type="match status" value="2"/>
</dbReference>
<feature type="transmembrane region" description="Helical" evidence="11">
    <location>
        <begin position="59"/>
        <end position="81"/>
    </location>
</feature>
<protein>
    <recommendedName>
        <fullName evidence="16">Magnesium/cobalt efflux protein</fullName>
    </recommendedName>
</protein>
<evidence type="ECO:0000256" key="8">
    <source>
        <dbReference type="ARBA" id="ARBA00023136"/>
    </source>
</evidence>
<dbReference type="PROSITE" id="PS51846">
    <property type="entry name" value="CNNM"/>
    <property type="match status" value="1"/>
</dbReference>
<evidence type="ECO:0000256" key="2">
    <source>
        <dbReference type="ARBA" id="ARBA00006337"/>
    </source>
</evidence>
<dbReference type="InterPro" id="IPR016169">
    <property type="entry name" value="FAD-bd_PCMH_sub2"/>
</dbReference>
<dbReference type="SMART" id="SM01091">
    <property type="entry name" value="CorC_HlyC"/>
    <property type="match status" value="1"/>
</dbReference>
<dbReference type="Pfam" id="PF03471">
    <property type="entry name" value="CorC_HlyC"/>
    <property type="match status" value="1"/>
</dbReference>
<dbReference type="Gene3D" id="3.10.580.10">
    <property type="entry name" value="CBS-domain"/>
    <property type="match status" value="1"/>
</dbReference>
<dbReference type="InterPro" id="IPR000644">
    <property type="entry name" value="CBS_dom"/>
</dbReference>
<evidence type="ECO:0000256" key="5">
    <source>
        <dbReference type="ARBA" id="ARBA00022737"/>
    </source>
</evidence>
<name>A0A1R4H0R2_9GAMM</name>
<dbReference type="Pfam" id="PF01595">
    <property type="entry name" value="CNNM"/>
    <property type="match status" value="1"/>
</dbReference>
<keyword evidence="15" id="KW-1185">Reference proteome</keyword>
<feature type="transmembrane region" description="Helical" evidence="11">
    <location>
        <begin position="130"/>
        <end position="153"/>
    </location>
</feature>
<dbReference type="InterPro" id="IPR046342">
    <property type="entry name" value="CBS_dom_sf"/>
</dbReference>
<keyword evidence="5" id="KW-0677">Repeat</keyword>
<dbReference type="CDD" id="cd04590">
    <property type="entry name" value="CBS_pair_CorC_HlyC_assoc"/>
    <property type="match status" value="1"/>
</dbReference>
<dbReference type="Proteomes" id="UP000195667">
    <property type="component" value="Unassembled WGS sequence"/>
</dbReference>
<accession>A0A1R4H0R2</accession>
<dbReference type="PANTHER" id="PTHR22777:SF32">
    <property type="entry name" value="UPF0053 INNER MEMBRANE PROTEIN YFJD"/>
    <property type="match status" value="1"/>
</dbReference>
<evidence type="ECO:0000313" key="15">
    <source>
        <dbReference type="Proteomes" id="UP000195667"/>
    </source>
</evidence>
<dbReference type="Pfam" id="PF00571">
    <property type="entry name" value="CBS"/>
    <property type="match status" value="2"/>
</dbReference>
<dbReference type="Gene3D" id="3.30.465.10">
    <property type="match status" value="1"/>
</dbReference>
<feature type="domain" description="CBS" evidence="12">
    <location>
        <begin position="207"/>
        <end position="267"/>
    </location>
</feature>
<evidence type="ECO:0000256" key="10">
    <source>
        <dbReference type="PROSITE-ProRule" id="PRU01193"/>
    </source>
</evidence>
<dbReference type="InterPro" id="IPR005170">
    <property type="entry name" value="Transptr-assoc_dom"/>
</dbReference>
<evidence type="ECO:0000256" key="7">
    <source>
        <dbReference type="ARBA" id="ARBA00023122"/>
    </source>
</evidence>
<keyword evidence="6 10" id="KW-1133">Transmembrane helix</keyword>
<keyword evidence="3" id="KW-1003">Cell membrane</keyword>
<evidence type="ECO:0000256" key="1">
    <source>
        <dbReference type="ARBA" id="ARBA00004651"/>
    </source>
</evidence>
<proteinExistence type="inferred from homology"/>
<comment type="subcellular location">
    <subcellularLocation>
        <location evidence="1">Cell membrane</location>
        <topology evidence="1">Multi-pass membrane protein</topology>
    </subcellularLocation>
</comment>
<dbReference type="InterPro" id="IPR002550">
    <property type="entry name" value="CNNM"/>
</dbReference>
<sequence length="422" mass="47815">MPFSMLFGMLAVMLILSAFFSGSETSLMTLNRYRLKHLVKLKHKGAIKTHVLLQQPDRLLGLILLCNNFVNNFASSIATVIAIKLYADEESSVAIAAALLTIVMLIFSEVTPKTLATIKPELLAFPAAWIYTPLLRVLYPIVWFINLFVNLLLKLVRVDVKKNNTYTINKEELKTIIAETDSLMSQRYQKMLMSILDLETATVEDIMTPRNEIVGIDLEAPLETIIDQIKNSPHTRMPVYKKSIDRVIGFLYLRKVLLLLNMDDFDKHTLISLLVKPSFIPESTPVHAQMVRFKDEKIRVGLVVDEYGDVQGLVTMDDLLQEIVGELITEDVTARKQSDGSYLVDANITIRELNRVTQWALPTEGPKTLNGLIIEFMETIPDAGISIKLHDYPLEIIKCDEHAVKLVKFLPQKQSKVLKKHT</sequence>
<comment type="similarity">
    <text evidence="2">Belongs to the UPF0053 family.</text>
</comment>
<dbReference type="AlphaFoldDB" id="A0A1R4H0R2"/>
<evidence type="ECO:0000256" key="9">
    <source>
        <dbReference type="PROSITE-ProRule" id="PRU00703"/>
    </source>
</evidence>
<reference evidence="15" key="1">
    <citation type="submission" date="2017-02" db="EMBL/GenBank/DDBJ databases">
        <authorList>
            <person name="Daims H."/>
        </authorList>
    </citation>
    <scope>NUCLEOTIDE SEQUENCE [LARGE SCALE GENOMIC DNA]</scope>
</reference>
<dbReference type="EMBL" id="FUKI01000027">
    <property type="protein sequence ID" value="SJM89792.1"/>
    <property type="molecule type" value="Genomic_DNA"/>
</dbReference>
<keyword evidence="7 9" id="KW-0129">CBS domain</keyword>
<evidence type="ECO:0000259" key="13">
    <source>
        <dbReference type="PROSITE" id="PS51846"/>
    </source>
</evidence>
<feature type="transmembrane region" description="Helical" evidence="11">
    <location>
        <begin position="93"/>
        <end position="110"/>
    </location>
</feature>
<keyword evidence="8 10" id="KW-0472">Membrane</keyword>
<evidence type="ECO:0000256" key="11">
    <source>
        <dbReference type="SAM" id="Phobius"/>
    </source>
</evidence>
<dbReference type="GO" id="GO:0050660">
    <property type="term" value="F:flavin adenine dinucleotide binding"/>
    <property type="evidence" value="ECO:0007669"/>
    <property type="project" value="InterPro"/>
</dbReference>
<dbReference type="SUPFAM" id="SSF56176">
    <property type="entry name" value="FAD-binding/transporter-associated domain-like"/>
    <property type="match status" value="1"/>
</dbReference>